<dbReference type="AlphaFoldDB" id="A0A4Y2QFL4"/>
<reference evidence="2 3" key="1">
    <citation type="journal article" date="2019" name="Sci. Rep.">
        <title>Orb-weaving spider Araneus ventricosus genome elucidates the spidroin gene catalogue.</title>
        <authorList>
            <person name="Kono N."/>
            <person name="Nakamura H."/>
            <person name="Ohtoshi R."/>
            <person name="Moran D.A.P."/>
            <person name="Shinohara A."/>
            <person name="Yoshida Y."/>
            <person name="Fujiwara M."/>
            <person name="Mori M."/>
            <person name="Tomita M."/>
            <person name="Arakawa K."/>
        </authorList>
    </citation>
    <scope>NUCLEOTIDE SEQUENCE [LARGE SCALE GENOMIC DNA]</scope>
</reference>
<protein>
    <recommendedName>
        <fullName evidence="1">Chitin-binding type-2 domain-containing protein</fullName>
    </recommendedName>
</protein>
<evidence type="ECO:0000259" key="1">
    <source>
        <dbReference type="PROSITE" id="PS50940"/>
    </source>
</evidence>
<dbReference type="PANTHER" id="PTHR22933">
    <property type="entry name" value="FI18007P1-RELATED"/>
    <property type="match status" value="1"/>
</dbReference>
<dbReference type="GO" id="GO:0005576">
    <property type="term" value="C:extracellular region"/>
    <property type="evidence" value="ECO:0007669"/>
    <property type="project" value="InterPro"/>
</dbReference>
<proteinExistence type="predicted"/>
<organism evidence="2 3">
    <name type="scientific">Araneus ventricosus</name>
    <name type="common">Orbweaver spider</name>
    <name type="synonym">Epeira ventricosa</name>
    <dbReference type="NCBI Taxonomy" id="182803"/>
    <lineage>
        <taxon>Eukaryota</taxon>
        <taxon>Metazoa</taxon>
        <taxon>Ecdysozoa</taxon>
        <taxon>Arthropoda</taxon>
        <taxon>Chelicerata</taxon>
        <taxon>Arachnida</taxon>
        <taxon>Araneae</taxon>
        <taxon>Araneomorphae</taxon>
        <taxon>Entelegynae</taxon>
        <taxon>Araneoidea</taxon>
        <taxon>Araneidae</taxon>
        <taxon>Araneus</taxon>
    </lineage>
</organism>
<dbReference type="PROSITE" id="PS50940">
    <property type="entry name" value="CHIT_BIND_II"/>
    <property type="match status" value="1"/>
</dbReference>
<dbReference type="SMART" id="SM00494">
    <property type="entry name" value="ChtBD2"/>
    <property type="match status" value="1"/>
</dbReference>
<dbReference type="Pfam" id="PF01607">
    <property type="entry name" value="CBM_14"/>
    <property type="match status" value="1"/>
</dbReference>
<evidence type="ECO:0000313" key="2">
    <source>
        <dbReference type="EMBL" id="GBN61850.1"/>
    </source>
</evidence>
<dbReference type="InterPro" id="IPR002557">
    <property type="entry name" value="Chitin-bd_dom"/>
</dbReference>
<dbReference type="PANTHER" id="PTHR22933:SF43">
    <property type="entry name" value="LP10131P"/>
    <property type="match status" value="1"/>
</dbReference>
<dbReference type="OrthoDB" id="6514762at2759"/>
<dbReference type="Proteomes" id="UP000499080">
    <property type="component" value="Unassembled WGS sequence"/>
</dbReference>
<dbReference type="EMBL" id="BGPR01013707">
    <property type="protein sequence ID" value="GBN61850.1"/>
    <property type="molecule type" value="Genomic_DNA"/>
</dbReference>
<dbReference type="InterPro" id="IPR052976">
    <property type="entry name" value="Scoloptoxin-like"/>
</dbReference>
<gene>
    <name evidence="2" type="ORF">AVEN_25527_1</name>
</gene>
<evidence type="ECO:0000313" key="3">
    <source>
        <dbReference type="Proteomes" id="UP000499080"/>
    </source>
</evidence>
<accession>A0A4Y2QFL4</accession>
<sequence>MEEKKVKCVENETSSLQKVGRQQDKSLDIWSFRPVLCWLNATTKMLIRVCWLLLSVGVYASYADSSSESTTADDLFGQFDFVFPENFLSKFPEESEFFTVKILAYLFFNIFAKYLGENEPIEFWSKFSRNDFNRVAIDAAFYEYLTEFANRRKKHLIFNPLESSTGSPEDVAIDRIGDYLDNLTEAEVPDDQSETRSRESRVVYYMRPNDEGGEISVQTPFGIPGTDFPTYCDIPKTSFTCANKLVPGIYADIETGCQVFHTCWPHHMDSYLCPIGTTFNQALLTCDFWHESDCYSSPLLFDHSPFAKGNTPRDTEPTIALDDETRTTTESPFTPELDIPEYDGNCQSLMNEPLQLHVKFLPVKCEVTDLKPSTPGTTGESSEYDGKHFHRLMSDFLSGDFKEVFAFIIKAAELGSRMQGAAQRPELKREWPTPKLDSKVVKTTTESLLKNGDVDTTSEEQIYPSATELPSDNQETFPPLMNSSFVEKSVFKATSQKVKHGRSVSRSTLLKPSKPSEDTIKQVFKTMITSLELGGKILNDGLLPLVEKIVLDSRRKKSKS</sequence>
<feature type="domain" description="Chitin-binding type-2" evidence="1">
    <location>
        <begin position="238"/>
        <end position="296"/>
    </location>
</feature>
<dbReference type="SUPFAM" id="SSF57625">
    <property type="entry name" value="Invertebrate chitin-binding proteins"/>
    <property type="match status" value="1"/>
</dbReference>
<keyword evidence="3" id="KW-1185">Reference proteome</keyword>
<dbReference type="GO" id="GO:0008061">
    <property type="term" value="F:chitin binding"/>
    <property type="evidence" value="ECO:0007669"/>
    <property type="project" value="InterPro"/>
</dbReference>
<dbReference type="InterPro" id="IPR036508">
    <property type="entry name" value="Chitin-bd_dom_sf"/>
</dbReference>
<name>A0A4Y2QFL4_ARAVE</name>
<comment type="caution">
    <text evidence="2">The sequence shown here is derived from an EMBL/GenBank/DDBJ whole genome shotgun (WGS) entry which is preliminary data.</text>
</comment>